<dbReference type="GO" id="GO:0008270">
    <property type="term" value="F:zinc ion binding"/>
    <property type="evidence" value="ECO:0007669"/>
    <property type="project" value="UniProtKB-KW"/>
</dbReference>
<keyword evidence="1" id="KW-0863">Zinc-finger</keyword>
<evidence type="ECO:0000313" key="4">
    <source>
        <dbReference type="EMBL" id="KCV71321.1"/>
    </source>
</evidence>
<dbReference type="STRING" id="691883.A0A058ZBL4"/>
<keyword evidence="1" id="KW-0862">Zinc</keyword>
<feature type="compositionally biased region" description="Basic and acidic residues" evidence="2">
    <location>
        <begin position="59"/>
        <end position="70"/>
    </location>
</feature>
<reference evidence="4" key="1">
    <citation type="submission" date="2013-04" db="EMBL/GenBank/DDBJ databases">
        <title>The Genome Sequence of Fonticula alba ATCC 38817.</title>
        <authorList>
            <consortium name="The Broad Institute Genomics Platform"/>
            <person name="Russ C."/>
            <person name="Cuomo C."/>
            <person name="Burger G."/>
            <person name="Gray M.W."/>
            <person name="Holland P.W.H."/>
            <person name="King N."/>
            <person name="Lang F.B.F."/>
            <person name="Roger A.J."/>
            <person name="Ruiz-Trillo I."/>
            <person name="Brown M."/>
            <person name="Walker B."/>
            <person name="Young S."/>
            <person name="Zeng Q."/>
            <person name="Gargeya S."/>
            <person name="Fitzgerald M."/>
            <person name="Haas B."/>
            <person name="Abouelleil A."/>
            <person name="Allen A.W."/>
            <person name="Alvarado L."/>
            <person name="Arachchi H.M."/>
            <person name="Berlin A.M."/>
            <person name="Chapman S.B."/>
            <person name="Gainer-Dewar J."/>
            <person name="Goldberg J."/>
            <person name="Griggs A."/>
            <person name="Gujja S."/>
            <person name="Hansen M."/>
            <person name="Howarth C."/>
            <person name="Imamovic A."/>
            <person name="Ireland A."/>
            <person name="Larimer J."/>
            <person name="McCowan C."/>
            <person name="Murphy C."/>
            <person name="Pearson M."/>
            <person name="Poon T.W."/>
            <person name="Priest M."/>
            <person name="Roberts A."/>
            <person name="Saif S."/>
            <person name="Shea T."/>
            <person name="Sisk P."/>
            <person name="Sykes S."/>
            <person name="Wortman J."/>
            <person name="Nusbaum C."/>
            <person name="Birren B."/>
        </authorList>
    </citation>
    <scope>NUCLEOTIDE SEQUENCE [LARGE SCALE GENOMIC DNA]</scope>
    <source>
        <strain evidence="4">ATCC 38817</strain>
    </source>
</reference>
<dbReference type="SUPFAM" id="SSF57850">
    <property type="entry name" value="RING/U-box"/>
    <property type="match status" value="1"/>
</dbReference>
<sequence>MKLRPRRPTLRARIGWLTSGSMPSWRRTLHPTAVVVFEGGRPGHCGLKEALSGPDAESVDERGPDGEAKPGPRRWLLPALLSGRRSGAGNRKPEAARTARLVCQLDRLVVRGRLVSPALIRRMLTGPAGAKAEVRAHPAGLAEEAGNALPGPGDIDDCMAEARPCVAPSPWIALIPESETADVCRSLATMRASLALVGGGAPMSPEPGLSDWGAGWDLKAVFIAQRAGGPGSWRAEGAATTGPFPTGSAPHPGSPREISCPGISPTMPFIEMNADELAALDSEVRFRALSGSFLSVATRISNPGRPPPTRSPSSTLAKAPLELSTTLEGAAATMRIMIPLMLVLFLVVMLKALRADDTLYYEARAHRQTGGPLGPEGPPRGPGPQARPRHRGLPLFSRAVCWLTRGLLGGNGPARSSYRSHFGLSMRQIASIPLKPHFPREEDGEPLPGSGLPPGLGAWDDTSANPSDEGWALGPLVASGNMTDVPRAGPAVHGAPELGQFYIVDPLGPAVGHLVFAHMGVPQTAGDYRPPEHHGSNAPRHRRPASAHPPPADLRPSDTSALEHGHPPAADDPPERRCIWLRELPCQHSFHRSCSDAWLRTYGRACPLCRVPVLGRRGILSLKAPVALG</sequence>
<protein>
    <recommendedName>
        <fullName evidence="3">RING-type domain-containing protein</fullName>
    </recommendedName>
</protein>
<dbReference type="Gene3D" id="3.30.40.10">
    <property type="entry name" value="Zinc/RING finger domain, C3HC4 (zinc finger)"/>
    <property type="match status" value="1"/>
</dbReference>
<feature type="region of interest" description="Disordered" evidence="2">
    <location>
        <begin position="46"/>
        <end position="73"/>
    </location>
</feature>
<evidence type="ECO:0000256" key="1">
    <source>
        <dbReference type="PROSITE-ProRule" id="PRU00175"/>
    </source>
</evidence>
<dbReference type="InterPro" id="IPR001841">
    <property type="entry name" value="Znf_RING"/>
</dbReference>
<feature type="region of interest" description="Disordered" evidence="2">
    <location>
        <begin position="367"/>
        <end position="390"/>
    </location>
</feature>
<dbReference type="InterPro" id="IPR013083">
    <property type="entry name" value="Znf_RING/FYVE/PHD"/>
</dbReference>
<dbReference type="Proteomes" id="UP000030693">
    <property type="component" value="Unassembled WGS sequence"/>
</dbReference>
<proteinExistence type="predicted"/>
<dbReference type="PROSITE" id="PS50089">
    <property type="entry name" value="ZF_RING_2"/>
    <property type="match status" value="1"/>
</dbReference>
<dbReference type="OrthoDB" id="8062037at2759"/>
<evidence type="ECO:0000259" key="3">
    <source>
        <dbReference type="PROSITE" id="PS50089"/>
    </source>
</evidence>
<evidence type="ECO:0000256" key="2">
    <source>
        <dbReference type="SAM" id="MobiDB-lite"/>
    </source>
</evidence>
<dbReference type="EMBL" id="KB932203">
    <property type="protein sequence ID" value="KCV71321.1"/>
    <property type="molecule type" value="Genomic_DNA"/>
</dbReference>
<dbReference type="RefSeq" id="XP_009494444.1">
    <property type="nucleotide sequence ID" value="XM_009496169.1"/>
</dbReference>
<feature type="domain" description="RING-type" evidence="3">
    <location>
        <begin position="584"/>
        <end position="610"/>
    </location>
</feature>
<keyword evidence="1" id="KW-0479">Metal-binding</keyword>
<dbReference type="Pfam" id="PF13639">
    <property type="entry name" value="zf-RING_2"/>
    <property type="match status" value="1"/>
</dbReference>
<gene>
    <name evidence="4" type="ORF">H696_02267</name>
</gene>
<feature type="region of interest" description="Disordered" evidence="2">
    <location>
        <begin position="525"/>
        <end position="573"/>
    </location>
</feature>
<evidence type="ECO:0000313" key="5">
    <source>
        <dbReference type="Proteomes" id="UP000030693"/>
    </source>
</evidence>
<organism evidence="4">
    <name type="scientific">Fonticula alba</name>
    <name type="common">Slime mold</name>
    <dbReference type="NCBI Taxonomy" id="691883"/>
    <lineage>
        <taxon>Eukaryota</taxon>
        <taxon>Rotosphaerida</taxon>
        <taxon>Fonticulaceae</taxon>
        <taxon>Fonticula</taxon>
    </lineage>
</organism>
<dbReference type="GeneID" id="20526992"/>
<name>A0A058ZBL4_FONAL</name>
<feature type="region of interest" description="Disordered" evidence="2">
    <location>
        <begin position="231"/>
        <end position="255"/>
    </location>
</feature>
<keyword evidence="5" id="KW-1185">Reference proteome</keyword>
<accession>A0A058ZBL4</accession>
<dbReference type="AlphaFoldDB" id="A0A058ZBL4"/>